<keyword evidence="1" id="KW-1133">Transmembrane helix</keyword>
<evidence type="ECO:0000313" key="2">
    <source>
        <dbReference type="EMBL" id="MBM6923574.1"/>
    </source>
</evidence>
<dbReference type="Pfam" id="PF09560">
    <property type="entry name" value="Spore_YunB"/>
    <property type="match status" value="1"/>
</dbReference>
<evidence type="ECO:0000313" key="3">
    <source>
        <dbReference type="Proteomes" id="UP000724149"/>
    </source>
</evidence>
<dbReference type="PIRSF" id="PIRSF021383">
    <property type="entry name" value="YunB"/>
    <property type="match status" value="1"/>
</dbReference>
<comment type="caution">
    <text evidence="2">The sequence shown here is derived from an EMBL/GenBank/DDBJ whole genome shotgun (WGS) entry which is preliminary data.</text>
</comment>
<sequence>MRRRFFHSRKPLSPGSRVILFLTGLIVSIFLLDLRVRPYIQSISSYQAQIYGTRVINDAIYEELAKDNVRYDNLVTLTQNAQGEITSLQTDMVALGRLRSRVTDAVLQEIDEMGKQDIYLSMGTLSGVQLLSGRGPDLNLKVVPSGYMTSEIENRFDSAGINQTRHQIMLKMDMRVLAIIPGYTVATDIHTEYCLAETVIVGTVPDTFLELADSSDTRQIYDLTALQNLGNEE</sequence>
<proteinExistence type="predicted"/>
<dbReference type="Proteomes" id="UP000724149">
    <property type="component" value="Unassembled WGS sequence"/>
</dbReference>
<dbReference type="EMBL" id="JACSNR010000007">
    <property type="protein sequence ID" value="MBM6923574.1"/>
    <property type="molecule type" value="Genomic_DNA"/>
</dbReference>
<reference evidence="2 3" key="1">
    <citation type="journal article" date="2021" name="Sci. Rep.">
        <title>The distribution of antibiotic resistance genes in chicken gut microbiota commensals.</title>
        <authorList>
            <person name="Juricova H."/>
            <person name="Matiasovicova J."/>
            <person name="Kubasova T."/>
            <person name="Cejkova D."/>
            <person name="Rychlik I."/>
        </authorList>
    </citation>
    <scope>NUCLEOTIDE SEQUENCE [LARGE SCALE GENOMIC DNA]</scope>
    <source>
        <strain evidence="2 3">An564</strain>
    </source>
</reference>
<keyword evidence="3" id="KW-1185">Reference proteome</keyword>
<dbReference type="InterPro" id="IPR014197">
    <property type="entry name" value="Sporulation_prot_YunB"/>
</dbReference>
<organism evidence="2 3">
    <name type="scientific">Hydrogenoanaerobacterium saccharovorans</name>
    <dbReference type="NCBI Taxonomy" id="474960"/>
    <lineage>
        <taxon>Bacteria</taxon>
        <taxon>Bacillati</taxon>
        <taxon>Bacillota</taxon>
        <taxon>Clostridia</taxon>
        <taxon>Eubacteriales</taxon>
        <taxon>Oscillospiraceae</taxon>
        <taxon>Hydrogenoanaerobacterium</taxon>
    </lineage>
</organism>
<feature type="transmembrane region" description="Helical" evidence="1">
    <location>
        <begin position="12"/>
        <end position="32"/>
    </location>
</feature>
<keyword evidence="1" id="KW-0472">Membrane</keyword>
<protein>
    <submittedName>
        <fullName evidence="2">Sporulation protein YunB</fullName>
    </submittedName>
</protein>
<evidence type="ECO:0000256" key="1">
    <source>
        <dbReference type="SAM" id="Phobius"/>
    </source>
</evidence>
<gene>
    <name evidence="2" type="primary">yunB</name>
    <name evidence="2" type="ORF">H9X81_07715</name>
</gene>
<dbReference type="NCBIfam" id="TIGR02832">
    <property type="entry name" value="spo_yunB"/>
    <property type="match status" value="1"/>
</dbReference>
<keyword evidence="1" id="KW-0812">Transmembrane</keyword>
<accession>A0ABS2GQA3</accession>
<dbReference type="RefSeq" id="WP_204721056.1">
    <property type="nucleotide sequence ID" value="NZ_JACSNR010000007.1"/>
</dbReference>
<name>A0ABS2GQA3_9FIRM</name>